<feature type="transmembrane region" description="Helical" evidence="1">
    <location>
        <begin position="411"/>
        <end position="434"/>
    </location>
</feature>
<proteinExistence type="predicted"/>
<feature type="transmembrane region" description="Helical" evidence="1">
    <location>
        <begin position="306"/>
        <end position="328"/>
    </location>
</feature>
<evidence type="ECO:0000313" key="3">
    <source>
        <dbReference type="Proteomes" id="UP000191500"/>
    </source>
</evidence>
<keyword evidence="1" id="KW-0812">Transmembrane</keyword>
<keyword evidence="3" id="KW-1185">Reference proteome</keyword>
<dbReference type="EMBL" id="MDDG01000013">
    <property type="protein sequence ID" value="OQE35460.1"/>
    <property type="molecule type" value="Genomic_DNA"/>
</dbReference>
<comment type="caution">
    <text evidence="2">The sequence shown here is derived from an EMBL/GenBank/DDBJ whole genome shotgun (WGS) entry which is preliminary data.</text>
</comment>
<evidence type="ECO:0000256" key="1">
    <source>
        <dbReference type="SAM" id="Phobius"/>
    </source>
</evidence>
<dbReference type="STRING" id="36646.A0A1V6UAM9"/>
<dbReference type="Proteomes" id="UP000191500">
    <property type="component" value="Unassembled WGS sequence"/>
</dbReference>
<feature type="transmembrane region" description="Helical" evidence="1">
    <location>
        <begin position="375"/>
        <end position="399"/>
    </location>
</feature>
<accession>A0A1V6UAM9</accession>
<keyword evidence="1" id="KW-1133">Transmembrane helix</keyword>
<protein>
    <submittedName>
        <fullName evidence="2">Uncharacterized protein</fullName>
    </submittedName>
</protein>
<feature type="transmembrane region" description="Helical" evidence="1">
    <location>
        <begin position="97"/>
        <end position="120"/>
    </location>
</feature>
<dbReference type="AlphaFoldDB" id="A0A1V6UAM9"/>
<name>A0A1V6UAM9_9EURO</name>
<organism evidence="2 3">
    <name type="scientific">Penicillium coprophilum</name>
    <dbReference type="NCBI Taxonomy" id="36646"/>
    <lineage>
        <taxon>Eukaryota</taxon>
        <taxon>Fungi</taxon>
        <taxon>Dikarya</taxon>
        <taxon>Ascomycota</taxon>
        <taxon>Pezizomycotina</taxon>
        <taxon>Eurotiomycetes</taxon>
        <taxon>Eurotiomycetidae</taxon>
        <taxon>Eurotiales</taxon>
        <taxon>Aspergillaceae</taxon>
        <taxon>Penicillium</taxon>
    </lineage>
</organism>
<sequence length="487" mass="55215">MATNYTELCLDPKHVFQSFENLGNCSNGAEGSFSVNFNDLVETCLKDYCKSPYPDLGGCGKLGGGENFGFKVSTMKGNQSFGSSACLEVRDGVNTDIGGPGVFVSYLMQLAMVFYFWIVLRSFHIFSLLISFCTGGEQSHEKTPPTKRSKRKIIPKIRRFFNQHDRITKVILVEFQEAQCFFMIASQAAILLAKKSTTIFEAHTMPSLWANNGMAGIVSSAGLLPVVMGMWSLQKLHLTEAWVFFLSVTTIVVSEFALYWMHKIPSPDQLKTFDYNGWPKSCGGYAPPLIYCHLDKNQDALKLARMLIWGVLNPYCLTVLGLDVILWLRLYVMKMMNVEAFCQRTCTRLGARNFPYKVRQLLASRWGQWLKKLPIMLTFCVELLFLAAVSLECFCFYQFKHSEVVDFSDWGFGQIVAMTIWLPVASKYAYLVLFGTEAYLKARMPESSHTDEKEDTTNKITDDVEYAALRVSDVIEHRRQDTYKAGQ</sequence>
<evidence type="ECO:0000313" key="2">
    <source>
        <dbReference type="EMBL" id="OQE35460.1"/>
    </source>
</evidence>
<gene>
    <name evidence="2" type="ORF">PENCOP_c013G05370</name>
</gene>
<feature type="transmembrane region" description="Helical" evidence="1">
    <location>
        <begin position="243"/>
        <end position="261"/>
    </location>
</feature>
<reference evidence="3" key="1">
    <citation type="journal article" date="2017" name="Nat. Microbiol.">
        <title>Global analysis of biosynthetic gene clusters reveals vast potential of secondary metabolite production in Penicillium species.</title>
        <authorList>
            <person name="Nielsen J.C."/>
            <person name="Grijseels S."/>
            <person name="Prigent S."/>
            <person name="Ji B."/>
            <person name="Dainat J."/>
            <person name="Nielsen K.F."/>
            <person name="Frisvad J.C."/>
            <person name="Workman M."/>
            <person name="Nielsen J."/>
        </authorList>
    </citation>
    <scope>NUCLEOTIDE SEQUENCE [LARGE SCALE GENOMIC DNA]</scope>
    <source>
        <strain evidence="3">IBT 31321</strain>
    </source>
</reference>
<keyword evidence="1" id="KW-0472">Membrane</keyword>
<feature type="transmembrane region" description="Helical" evidence="1">
    <location>
        <begin position="213"/>
        <end position="231"/>
    </location>
</feature>